<dbReference type="KEGG" id="dcr:108215786"/>
<evidence type="ECO:0000259" key="7">
    <source>
        <dbReference type="Pfam" id="PF00931"/>
    </source>
</evidence>
<dbReference type="PANTHER" id="PTHR23155">
    <property type="entry name" value="DISEASE RESISTANCE PROTEIN RP"/>
    <property type="match status" value="1"/>
</dbReference>
<keyword evidence="5" id="KW-0611">Plant defense</keyword>
<dbReference type="SUPFAM" id="SSF52540">
    <property type="entry name" value="P-loop containing nucleoside triphosphate hydrolases"/>
    <property type="match status" value="1"/>
</dbReference>
<evidence type="ECO:0000256" key="2">
    <source>
        <dbReference type="ARBA" id="ARBA00022614"/>
    </source>
</evidence>
<reference evidence="11" key="1">
    <citation type="journal article" date="2016" name="Nat. Genet.">
        <title>A high-quality carrot genome assembly provides new insights into carotenoid accumulation and asterid genome evolution.</title>
        <authorList>
            <person name="Iorizzo M."/>
            <person name="Ellison S."/>
            <person name="Senalik D."/>
            <person name="Zeng P."/>
            <person name="Satapoomin P."/>
            <person name="Huang J."/>
            <person name="Bowman M."/>
            <person name="Iovene M."/>
            <person name="Sanseverino W."/>
            <person name="Cavagnaro P."/>
            <person name="Yildiz M."/>
            <person name="Macko-Podgorni A."/>
            <person name="Moranska E."/>
            <person name="Grzebelus E."/>
            <person name="Grzebelus D."/>
            <person name="Ashrafi H."/>
            <person name="Zheng Z."/>
            <person name="Cheng S."/>
            <person name="Spooner D."/>
            <person name="Van Deynze A."/>
            <person name="Simon P."/>
        </authorList>
    </citation>
    <scope>NUCLEOTIDE SEQUENCE</scope>
    <source>
        <tissue evidence="11">Leaf</tissue>
    </source>
</reference>
<dbReference type="InterPro" id="IPR027417">
    <property type="entry name" value="P-loop_NTPase"/>
</dbReference>
<dbReference type="InterPro" id="IPR002182">
    <property type="entry name" value="NB-ARC"/>
</dbReference>
<evidence type="ECO:0000259" key="9">
    <source>
        <dbReference type="Pfam" id="PF23559"/>
    </source>
</evidence>
<dbReference type="Gene3D" id="1.10.8.430">
    <property type="entry name" value="Helical domain of apoptotic protease-activating factors"/>
    <property type="match status" value="1"/>
</dbReference>
<dbReference type="SUPFAM" id="SSF52058">
    <property type="entry name" value="L domain-like"/>
    <property type="match status" value="1"/>
</dbReference>
<dbReference type="Pfam" id="PF18052">
    <property type="entry name" value="Rx_N"/>
    <property type="match status" value="1"/>
</dbReference>
<accession>A0AAF0WVA5</accession>
<evidence type="ECO:0000259" key="8">
    <source>
        <dbReference type="Pfam" id="PF18052"/>
    </source>
</evidence>
<dbReference type="InterPro" id="IPR032675">
    <property type="entry name" value="LRR_dom_sf"/>
</dbReference>
<keyword evidence="6" id="KW-0067">ATP-binding</keyword>
<evidence type="ECO:0000313" key="12">
    <source>
        <dbReference type="Proteomes" id="UP000077755"/>
    </source>
</evidence>
<dbReference type="AlphaFoldDB" id="A0AAF0WVA5"/>
<evidence type="ECO:0000313" key="11">
    <source>
        <dbReference type="EMBL" id="WOG96757.1"/>
    </source>
</evidence>
<dbReference type="InterPro" id="IPR041118">
    <property type="entry name" value="Rx_N"/>
</dbReference>
<dbReference type="Pfam" id="PF23598">
    <property type="entry name" value="LRR_14"/>
    <property type="match status" value="1"/>
</dbReference>
<dbReference type="Gene3D" id="1.20.5.4130">
    <property type="match status" value="1"/>
</dbReference>
<dbReference type="GO" id="GO:0098542">
    <property type="term" value="P:defense response to other organism"/>
    <property type="evidence" value="ECO:0007669"/>
    <property type="project" value="TreeGrafter"/>
</dbReference>
<dbReference type="InterPro" id="IPR036388">
    <property type="entry name" value="WH-like_DNA-bd_sf"/>
</dbReference>
<dbReference type="CDD" id="cd14798">
    <property type="entry name" value="RX-CC_like"/>
    <property type="match status" value="1"/>
</dbReference>
<dbReference type="GO" id="GO:0043531">
    <property type="term" value="F:ADP binding"/>
    <property type="evidence" value="ECO:0007669"/>
    <property type="project" value="InterPro"/>
</dbReference>
<feature type="domain" description="Disease resistance protein winged helix" evidence="9">
    <location>
        <begin position="425"/>
        <end position="498"/>
    </location>
</feature>
<dbReference type="InterPro" id="IPR038005">
    <property type="entry name" value="RX-like_CC"/>
</dbReference>
<comment type="similarity">
    <text evidence="1">Belongs to the disease resistance NB-LRR family.</text>
</comment>
<evidence type="ECO:0008006" key="13">
    <source>
        <dbReference type="Google" id="ProtNLM"/>
    </source>
</evidence>
<proteinExistence type="inferred from homology"/>
<feature type="domain" description="Disease resistance R13L4/SHOC-2-like LRR" evidence="10">
    <location>
        <begin position="552"/>
        <end position="841"/>
    </location>
</feature>
<keyword evidence="4" id="KW-0547">Nucleotide-binding</keyword>
<protein>
    <recommendedName>
        <fullName evidence="13">NB-ARC domain-containing protein</fullName>
    </recommendedName>
</protein>
<evidence type="ECO:0000256" key="1">
    <source>
        <dbReference type="ARBA" id="ARBA00008894"/>
    </source>
</evidence>
<sequence length="870" mass="99910">MADAAVSFAIEKLNVFLTQRVNTRIGVEDGVRWLKDELGYLQSSVRGAEARQEMDPPIWQWMNNVKDVANDALIILERFSALEEEHAVRKEGLMDCLWSSVSSVCLCRKEASLYDIGKEIELLKGRVVVIKSRRDEYGITNILATQMVERRKRTLLRATSFENQVDVVGFEDDFKTLLDELVSEDLSLKLISIHGMGGLGKTTLASKLYHSSKVSHFKSRAWVCVSQEYNIKDVLKTMIKSFGRHVLGHELDFMKMDEIDLLQHLRKLLVDCDGYLVVIDDIWDIEAWIKIKKAFPDKQNGSRVIITTRNKIIAQKVDDRCFVHPLRFLREDESWQLFLKRAKPTPNLEKLGKQMVCKCGGLPLAIMILSGLLLHKKSYEDWSLVKDHLWRKLKADSVEIQEILSLSYYDLSFQLRRCFLYLARFPEDHTFEVNNLKLLWIAEEFISEADEGDGLVMEDVSEDYLNELINRNMIQIATFRWDGHVWDCRIHDLVRDLAIQKASEEKLLLIFDSSKDHSSPIHLLNEQPRHAIYNGIGKYLKLHASSSNYLKLRSLAITNEPGSFFKLEELKCIYTRFKYLKTLDLSCVKSDRMPKEIGDLVLLKFLGLISGRLPGKYIAIPRTIGKLKRLQTLCGSDTSRYAFPKEIRELKELRHLNCGQIYGGRLCIGSHQIQTLSTIAYDDWIQIDSVNLTNLRRLFIAGDAHTLDFIANLTSLRTFFLKSVFTPVLPTMKPLSSCIRLKSVFLWGTIKDPSELGLLPDSLTHLTLHTSEFTKDPMPTLGSLPNLTALDLLMDVYMGEKMVCSHDAFPSLQFLRLRYLSNLEEWQVENGALASLQGLQVVDCDKLKMLPQQVQCVPPIPPTFRFWIRN</sequence>
<dbReference type="InterPro" id="IPR044974">
    <property type="entry name" value="Disease_R_plants"/>
</dbReference>
<dbReference type="GO" id="GO:0005524">
    <property type="term" value="F:ATP binding"/>
    <property type="evidence" value="ECO:0007669"/>
    <property type="project" value="UniProtKB-KW"/>
</dbReference>
<dbReference type="Gene3D" id="3.80.10.10">
    <property type="entry name" value="Ribonuclease Inhibitor"/>
    <property type="match status" value="1"/>
</dbReference>
<name>A0AAF0WVA5_DAUCS</name>
<keyword evidence="3" id="KW-0677">Repeat</keyword>
<dbReference type="Pfam" id="PF00931">
    <property type="entry name" value="NB-ARC"/>
    <property type="match status" value="1"/>
</dbReference>
<evidence type="ECO:0000256" key="5">
    <source>
        <dbReference type="ARBA" id="ARBA00022821"/>
    </source>
</evidence>
<organism evidence="11 12">
    <name type="scientific">Daucus carota subsp. sativus</name>
    <name type="common">Carrot</name>
    <dbReference type="NCBI Taxonomy" id="79200"/>
    <lineage>
        <taxon>Eukaryota</taxon>
        <taxon>Viridiplantae</taxon>
        <taxon>Streptophyta</taxon>
        <taxon>Embryophyta</taxon>
        <taxon>Tracheophyta</taxon>
        <taxon>Spermatophyta</taxon>
        <taxon>Magnoliopsida</taxon>
        <taxon>eudicotyledons</taxon>
        <taxon>Gunneridae</taxon>
        <taxon>Pentapetalae</taxon>
        <taxon>asterids</taxon>
        <taxon>campanulids</taxon>
        <taxon>Apiales</taxon>
        <taxon>Apiaceae</taxon>
        <taxon>Apioideae</taxon>
        <taxon>Scandiceae</taxon>
        <taxon>Daucinae</taxon>
        <taxon>Daucus</taxon>
        <taxon>Daucus sect. Daucus</taxon>
    </lineage>
</organism>
<evidence type="ECO:0000256" key="3">
    <source>
        <dbReference type="ARBA" id="ARBA00022737"/>
    </source>
</evidence>
<keyword evidence="2" id="KW-0433">Leucine-rich repeat</keyword>
<dbReference type="InterPro" id="IPR058922">
    <property type="entry name" value="WHD_DRP"/>
</dbReference>
<evidence type="ECO:0000259" key="10">
    <source>
        <dbReference type="Pfam" id="PF23598"/>
    </source>
</evidence>
<dbReference type="PRINTS" id="PR00364">
    <property type="entry name" value="DISEASERSIST"/>
</dbReference>
<feature type="domain" description="NB-ARC" evidence="7">
    <location>
        <begin position="171"/>
        <end position="343"/>
    </location>
</feature>
<evidence type="ECO:0000256" key="6">
    <source>
        <dbReference type="ARBA" id="ARBA00022840"/>
    </source>
</evidence>
<dbReference type="InterPro" id="IPR042197">
    <property type="entry name" value="Apaf_helical"/>
</dbReference>
<dbReference type="FunFam" id="3.40.50.300:FF:001091">
    <property type="entry name" value="Probable disease resistance protein At1g61300"/>
    <property type="match status" value="1"/>
</dbReference>
<dbReference type="FunFam" id="1.10.10.10:FF:000322">
    <property type="entry name" value="Probable disease resistance protein At1g63360"/>
    <property type="match status" value="1"/>
</dbReference>
<gene>
    <name evidence="11" type="ORF">DCAR_0416093</name>
</gene>
<dbReference type="PANTHER" id="PTHR23155:SF1228">
    <property type="entry name" value="NB-ARC DOMAIN CONTAINING PROTEIN, EXPRESSED"/>
    <property type="match status" value="1"/>
</dbReference>
<evidence type="ECO:0000256" key="4">
    <source>
        <dbReference type="ARBA" id="ARBA00022741"/>
    </source>
</evidence>
<dbReference type="Gene3D" id="3.40.50.300">
    <property type="entry name" value="P-loop containing nucleotide triphosphate hydrolases"/>
    <property type="match status" value="1"/>
</dbReference>
<keyword evidence="12" id="KW-1185">Reference proteome</keyword>
<dbReference type="GO" id="GO:0051607">
    <property type="term" value="P:defense response to virus"/>
    <property type="evidence" value="ECO:0007669"/>
    <property type="project" value="UniProtKB-ARBA"/>
</dbReference>
<dbReference type="Pfam" id="PF23559">
    <property type="entry name" value="WHD_DRP"/>
    <property type="match status" value="1"/>
</dbReference>
<dbReference type="Gene3D" id="1.10.10.10">
    <property type="entry name" value="Winged helix-like DNA-binding domain superfamily/Winged helix DNA-binding domain"/>
    <property type="match status" value="1"/>
</dbReference>
<dbReference type="SMR" id="A0AAF0WVA5"/>
<reference evidence="11" key="2">
    <citation type="submission" date="2022-03" db="EMBL/GenBank/DDBJ databases">
        <title>Draft title - Genomic analysis of global carrot germplasm unveils the trajectory of domestication and the origin of high carotenoid orange carrot.</title>
        <authorList>
            <person name="Iorizzo M."/>
            <person name="Ellison S."/>
            <person name="Senalik D."/>
            <person name="Macko-Podgorni A."/>
            <person name="Grzebelus D."/>
            <person name="Bostan H."/>
            <person name="Rolling W."/>
            <person name="Curaba J."/>
            <person name="Simon P."/>
        </authorList>
    </citation>
    <scope>NUCLEOTIDE SEQUENCE</scope>
    <source>
        <tissue evidence="11">Leaf</tissue>
    </source>
</reference>
<dbReference type="EMBL" id="CP093346">
    <property type="protein sequence ID" value="WOG96757.1"/>
    <property type="molecule type" value="Genomic_DNA"/>
</dbReference>
<dbReference type="Proteomes" id="UP000077755">
    <property type="component" value="Chromosome 4"/>
</dbReference>
<feature type="domain" description="Disease resistance N-terminal" evidence="8">
    <location>
        <begin position="5"/>
        <end position="87"/>
    </location>
</feature>
<dbReference type="InterPro" id="IPR055414">
    <property type="entry name" value="LRR_R13L4/SHOC2-like"/>
</dbReference>